<feature type="transmembrane region" description="Helical" evidence="1">
    <location>
        <begin position="45"/>
        <end position="63"/>
    </location>
</feature>
<evidence type="ECO:0000313" key="3">
    <source>
        <dbReference type="Proteomes" id="UP000184241"/>
    </source>
</evidence>
<dbReference type="InterPro" id="IPR036259">
    <property type="entry name" value="MFS_trans_sf"/>
</dbReference>
<proteinExistence type="predicted"/>
<feature type="transmembrane region" description="Helical" evidence="1">
    <location>
        <begin position="21"/>
        <end position="39"/>
    </location>
</feature>
<keyword evidence="1" id="KW-0472">Membrane</keyword>
<feature type="transmembrane region" description="Helical" evidence="1">
    <location>
        <begin position="84"/>
        <end position="105"/>
    </location>
</feature>
<dbReference type="Proteomes" id="UP000184241">
    <property type="component" value="Unassembled WGS sequence"/>
</dbReference>
<gene>
    <name evidence="2" type="ORF">SAMN02745941_04151</name>
</gene>
<dbReference type="InterPro" id="IPR046664">
    <property type="entry name" value="DUF6773"/>
</dbReference>
<protein>
    <submittedName>
        <fullName evidence="2">Uncharacterized protein</fullName>
    </submittedName>
</protein>
<accession>A0A1M6CYC4</accession>
<dbReference type="Pfam" id="PF20563">
    <property type="entry name" value="DUF6773"/>
    <property type="match status" value="1"/>
</dbReference>
<dbReference type="RefSeq" id="WP_073022474.1">
    <property type="nucleotide sequence ID" value="NZ_FQXU01000017.1"/>
</dbReference>
<sequence length="153" mass="17496">MKSLKNQDERILISKRKIQSDAFQLLIGYLLIAIMIKKFLFNGSFYQIGVELAGVIGAVFFVRTSNIFLGNDIYPKGNNTWKNIIISDITSGLFSCIILFVLAGITDIAKVAYIFIGTTICFLVISFLSYYLNKRKQEEIEKELDREDEDIFK</sequence>
<evidence type="ECO:0000313" key="2">
    <source>
        <dbReference type="EMBL" id="SHI65873.1"/>
    </source>
</evidence>
<keyword evidence="1" id="KW-1133">Transmembrane helix</keyword>
<organism evidence="2 3">
    <name type="scientific">Clostridium intestinale DSM 6191</name>
    <dbReference type="NCBI Taxonomy" id="1121320"/>
    <lineage>
        <taxon>Bacteria</taxon>
        <taxon>Bacillati</taxon>
        <taxon>Bacillota</taxon>
        <taxon>Clostridia</taxon>
        <taxon>Eubacteriales</taxon>
        <taxon>Clostridiaceae</taxon>
        <taxon>Clostridium</taxon>
    </lineage>
</organism>
<reference evidence="2 3" key="1">
    <citation type="submission" date="2016-11" db="EMBL/GenBank/DDBJ databases">
        <authorList>
            <person name="Jaros S."/>
            <person name="Januszkiewicz K."/>
            <person name="Wedrychowicz H."/>
        </authorList>
    </citation>
    <scope>NUCLEOTIDE SEQUENCE [LARGE SCALE GENOMIC DNA]</scope>
    <source>
        <strain evidence="2 3">DSM 6191</strain>
    </source>
</reference>
<feature type="transmembrane region" description="Helical" evidence="1">
    <location>
        <begin position="111"/>
        <end position="132"/>
    </location>
</feature>
<dbReference type="EMBL" id="FQXU01000017">
    <property type="protein sequence ID" value="SHI65873.1"/>
    <property type="molecule type" value="Genomic_DNA"/>
</dbReference>
<keyword evidence="1" id="KW-0812">Transmembrane</keyword>
<name>A0A1M6CYC4_9CLOT</name>
<evidence type="ECO:0000256" key="1">
    <source>
        <dbReference type="SAM" id="Phobius"/>
    </source>
</evidence>
<dbReference type="AlphaFoldDB" id="A0A1M6CYC4"/>
<dbReference type="SUPFAM" id="SSF103473">
    <property type="entry name" value="MFS general substrate transporter"/>
    <property type="match status" value="1"/>
</dbReference>